<dbReference type="PANTHER" id="PTHR13468:SF1">
    <property type="entry name" value="PROTEIN DEK"/>
    <property type="match status" value="1"/>
</dbReference>
<keyword evidence="2" id="KW-0156">Chromatin regulator</keyword>
<gene>
    <name evidence="7" type="ORF">LARSCL_LOCUS1263</name>
</gene>
<dbReference type="Pfam" id="PF08766">
    <property type="entry name" value="DEK_C"/>
    <property type="match status" value="1"/>
</dbReference>
<evidence type="ECO:0000313" key="7">
    <source>
        <dbReference type="EMBL" id="CAL1262900.1"/>
    </source>
</evidence>
<organism evidence="7 8">
    <name type="scientific">Larinioides sclopetarius</name>
    <dbReference type="NCBI Taxonomy" id="280406"/>
    <lineage>
        <taxon>Eukaryota</taxon>
        <taxon>Metazoa</taxon>
        <taxon>Ecdysozoa</taxon>
        <taxon>Arthropoda</taxon>
        <taxon>Chelicerata</taxon>
        <taxon>Arachnida</taxon>
        <taxon>Araneae</taxon>
        <taxon>Araneomorphae</taxon>
        <taxon>Entelegynae</taxon>
        <taxon>Araneoidea</taxon>
        <taxon>Araneidae</taxon>
        <taxon>Larinioides</taxon>
    </lineage>
</organism>
<name>A0AAV1YWZ1_9ARAC</name>
<dbReference type="EMBL" id="CAXIEN010000007">
    <property type="protein sequence ID" value="CAL1262900.1"/>
    <property type="molecule type" value="Genomic_DNA"/>
</dbReference>
<feature type="region of interest" description="Disordered" evidence="5">
    <location>
        <begin position="1216"/>
        <end position="1246"/>
    </location>
</feature>
<keyword evidence="3" id="KW-0238">DNA-binding</keyword>
<feature type="compositionally biased region" description="Basic residues" evidence="5">
    <location>
        <begin position="450"/>
        <end position="460"/>
    </location>
</feature>
<proteinExistence type="predicted"/>
<evidence type="ECO:0000256" key="5">
    <source>
        <dbReference type="SAM" id="MobiDB-lite"/>
    </source>
</evidence>
<feature type="compositionally biased region" description="Polar residues" evidence="5">
    <location>
        <begin position="64"/>
        <end position="78"/>
    </location>
</feature>
<keyword evidence="8" id="KW-1185">Reference proteome</keyword>
<feature type="compositionally biased region" description="Basic and acidic residues" evidence="5">
    <location>
        <begin position="1332"/>
        <end position="1344"/>
    </location>
</feature>
<comment type="caution">
    <text evidence="7">The sequence shown here is derived from an EMBL/GenBank/DDBJ whole genome shotgun (WGS) entry which is preliminary data.</text>
</comment>
<dbReference type="InterPro" id="IPR014876">
    <property type="entry name" value="DEK_C"/>
</dbReference>
<sequence length="1367" mass="152783">MSGTPPESPEVEEGSPFGGAECDDSSPEPAQQIPEDHEQGEENLFPFVNVSVELFEGPDAAANAKSSEQNNEASNTAAPKSPEVENVETTPDLNLHMDDEDDRDNVPDSTGPGTNENSLTASDVYDTTVVKSEPVDADYKQLHKTYIEDFIYSNASSFDEGSNSNFDDSREEHKGSPLSRFSKIVKAVEQAEYETLQVLFQLLYQRSAWDTQEVLAHGILEFSGFNFSPNSEDYFNREMLLRTQPDEMLAKIGILLGLEQHVQKMLTDLQKARPELITGIMYFLSKPSKKTRTFRSVEEKDEPLPATTAAKRPVSKCGCRNNCILQFTRFEQNRLLEYSRELDKKKLLESYLVNLMECKKIKRSPEEIENSRKLKEYCYNYMVKFDTKEVNVCKGGFCILHGLKLGRVSQLQNRVKTGSNLPKKIDMKDFSPIISEEERKAREVAEAKKVTKRSSPRKKQQQTPAQQPPSKKVWVSSEEQIRRMEQEMNGTIDKSCAALPKVLLEKIDVKLLQKSSIADKDLNSVPAVKEPPPEKQPEIKIEEKKTVKLKDFPLVVKAVEDAPQELLVDVHFLLFLTGADDDKVKSNILEFEGFSFDSDTEEYDERNEFLQRMTFKIVCDVARAFSLAVMNTKEDTINNLLKFLSKPDENFLTTTVSMPLSLSDVELDDLGDLSDSDGSITCEVVEKKVECIDLLSSGEDSDGEGKKSKSPKKSVAPATTKPITPIIVQTSVVSSVAQDTPTTSASVNTPASKSSGKTRCLRDFETIGKIVNTHPHEYLVDIYELLYLKKHDPASLRDDILNFTGFTFEMKSPEYIKRKQLLDRMLYNSVRRIYNTLIHNTTEVKVFSKPTMITEIFQFLFNLPDHDTSVRPPPPPKPISKPLTASAIKLPSATGVTPPAGLNLPNQSGKLSDLKRVFQRVACFPCEYLTDVHKLLFMTECDAKVIRQNIFAFKGFNFDVDSQEFQQRKMYLEYLTFHSLRKISSVLTTRSVDLRNSTKHELATHLTQVLAEYTKLKIDDDVLPPGVITSTNQTQTSTSSVSSTTAVENIVVTPTIYPTIESATSVATATATKVVTSQPTSNVIISQATSSPLAISIVDARSVSTVSNTKSSPAKRKRKSTPSKQAKKKEPEPATPFADVNLPEVEQYKKLYGQNLGAYQAPIAGIAVVPVVSNYSQPIQIQGVQQPGQLIGIPQTIPPTIVTKVPSKQTEIIVPEKNLNSDADEPATKRKKNNASEKSEDNTAFQTKIRDTAIEDDEDCDKPLASLVGHPIDSVLKKHIVDIVEQSDLESITINGVIQKIFNLYPKFDLSYRKEFIKQTLRSILYRLGEENNSSKDVEKRDTDSPDCCVTTTDNSESISENAMECC</sequence>
<feature type="compositionally biased region" description="Polar residues" evidence="5">
    <location>
        <begin position="107"/>
        <end position="121"/>
    </location>
</feature>
<dbReference type="GO" id="GO:0005634">
    <property type="term" value="C:nucleus"/>
    <property type="evidence" value="ECO:0007669"/>
    <property type="project" value="UniProtKB-SubCell"/>
</dbReference>
<dbReference type="Gene3D" id="1.10.10.60">
    <property type="entry name" value="Homeodomain-like"/>
    <property type="match status" value="1"/>
</dbReference>
<feature type="region of interest" description="Disordered" evidence="5">
    <location>
        <begin position="698"/>
        <end position="718"/>
    </location>
</feature>
<feature type="compositionally biased region" description="Basic residues" evidence="5">
    <location>
        <begin position="1113"/>
        <end position="1127"/>
    </location>
</feature>
<evidence type="ECO:0000256" key="2">
    <source>
        <dbReference type="ARBA" id="ARBA00022853"/>
    </source>
</evidence>
<dbReference type="SUPFAM" id="SSF109715">
    <property type="entry name" value="DEK C-terminal domain"/>
    <property type="match status" value="1"/>
</dbReference>
<dbReference type="GO" id="GO:0003677">
    <property type="term" value="F:DNA binding"/>
    <property type="evidence" value="ECO:0007669"/>
    <property type="project" value="UniProtKB-KW"/>
</dbReference>
<evidence type="ECO:0000313" key="8">
    <source>
        <dbReference type="Proteomes" id="UP001497382"/>
    </source>
</evidence>
<feature type="region of interest" description="Disordered" evidence="5">
    <location>
        <begin position="1"/>
        <end position="125"/>
    </location>
</feature>
<feature type="region of interest" description="Disordered" evidence="5">
    <location>
        <begin position="445"/>
        <end position="475"/>
    </location>
</feature>
<feature type="domain" description="DEK-C" evidence="6">
    <location>
        <begin position="1270"/>
        <end position="1326"/>
    </location>
</feature>
<accession>A0AAV1YWZ1</accession>
<dbReference type="PROSITE" id="PS51998">
    <property type="entry name" value="DEK_C"/>
    <property type="match status" value="1"/>
</dbReference>
<dbReference type="GO" id="GO:0042393">
    <property type="term" value="F:histone binding"/>
    <property type="evidence" value="ECO:0007669"/>
    <property type="project" value="TreeGrafter"/>
</dbReference>
<evidence type="ECO:0000256" key="3">
    <source>
        <dbReference type="ARBA" id="ARBA00023125"/>
    </source>
</evidence>
<reference evidence="7 8" key="1">
    <citation type="submission" date="2024-04" db="EMBL/GenBank/DDBJ databases">
        <authorList>
            <person name="Rising A."/>
            <person name="Reimegard J."/>
            <person name="Sonavane S."/>
            <person name="Akerstrom W."/>
            <person name="Nylinder S."/>
            <person name="Hedman E."/>
            <person name="Kallberg Y."/>
        </authorList>
    </citation>
    <scope>NUCLEOTIDE SEQUENCE [LARGE SCALE GENOMIC DNA]</scope>
</reference>
<evidence type="ECO:0000259" key="6">
    <source>
        <dbReference type="PROSITE" id="PS51998"/>
    </source>
</evidence>
<dbReference type="InterPro" id="IPR044198">
    <property type="entry name" value="DEK"/>
</dbReference>
<feature type="compositionally biased region" description="Low complexity" evidence="5">
    <location>
        <begin position="461"/>
        <end position="472"/>
    </location>
</feature>
<dbReference type="GO" id="GO:0006325">
    <property type="term" value="P:chromatin organization"/>
    <property type="evidence" value="ECO:0007669"/>
    <property type="project" value="UniProtKB-KW"/>
</dbReference>
<keyword evidence="4" id="KW-0539">Nucleus</keyword>
<dbReference type="PANTHER" id="PTHR13468">
    <property type="entry name" value="DEK PROTEIN"/>
    <property type="match status" value="1"/>
</dbReference>
<feature type="region of interest" description="Disordered" evidence="5">
    <location>
        <begin position="1332"/>
        <end position="1354"/>
    </location>
</feature>
<comment type="subcellular location">
    <subcellularLocation>
        <location evidence="1">Nucleus</location>
    </subcellularLocation>
</comment>
<dbReference type="GO" id="GO:2000779">
    <property type="term" value="P:regulation of double-strand break repair"/>
    <property type="evidence" value="ECO:0007669"/>
    <property type="project" value="TreeGrafter"/>
</dbReference>
<feature type="region of interest" description="Disordered" evidence="5">
    <location>
        <begin position="1106"/>
        <end position="1139"/>
    </location>
</feature>
<protein>
    <recommendedName>
        <fullName evidence="6">DEK-C domain-containing protein</fullName>
    </recommendedName>
</protein>
<evidence type="ECO:0000256" key="4">
    <source>
        <dbReference type="ARBA" id="ARBA00023242"/>
    </source>
</evidence>
<evidence type="ECO:0000256" key="1">
    <source>
        <dbReference type="ARBA" id="ARBA00004123"/>
    </source>
</evidence>
<dbReference type="Proteomes" id="UP001497382">
    <property type="component" value="Unassembled WGS sequence"/>
</dbReference>